<evidence type="ECO:0000256" key="4">
    <source>
        <dbReference type="ARBA" id="ARBA00022723"/>
    </source>
</evidence>
<dbReference type="GO" id="GO:0046872">
    <property type="term" value="F:metal ion binding"/>
    <property type="evidence" value="ECO:0007669"/>
    <property type="project" value="UniProtKB-UniRule"/>
</dbReference>
<dbReference type="NCBIfam" id="TIGR00500">
    <property type="entry name" value="met_pdase_I"/>
    <property type="match status" value="1"/>
</dbReference>
<keyword evidence="2 6" id="KW-0031">Aminopeptidase</keyword>
<keyword evidence="4 6" id="KW-0479">Metal-binding</keyword>
<evidence type="ECO:0000256" key="5">
    <source>
        <dbReference type="ARBA" id="ARBA00022801"/>
    </source>
</evidence>
<feature type="binding site" evidence="6">
    <location>
        <position position="82"/>
    </location>
    <ligand>
        <name>substrate</name>
    </ligand>
</feature>
<dbReference type="InterPro" id="IPR036005">
    <property type="entry name" value="Creatinase/aminopeptidase-like"/>
</dbReference>
<dbReference type="STRING" id="1618659.UV11_C0027G0003"/>
<sequence length="253" mass="27503">MIARKKEEIEILREGGQRLAAILEDVIKQARPGATTASLDALAEKMIRDAGGAPSFKGYKSYHDAYAYPATLCVSINDEIVHGIPSSRKIIEGDLIGLDIGMKYKGLFTDMAKTVIAGKSDQAGRELIEITRNALEIGIVEAKAGGFTGDIGCAIEEYVESEGFTVVKELVGHGVGKSVHEEPEVPNWGDKGTGIKLFENMIIAIEPMVNEGSAAVYLNKDKWTWKTKDGKRSAHFEHTILITKKGAEILTKK</sequence>
<comment type="catalytic activity">
    <reaction evidence="6 7">
        <text>Release of N-terminal amino acids, preferentially methionine, from peptides and arylamides.</text>
        <dbReference type="EC" id="3.4.11.18"/>
    </reaction>
</comment>
<evidence type="ECO:0000256" key="1">
    <source>
        <dbReference type="ARBA" id="ARBA00002521"/>
    </source>
</evidence>
<dbReference type="EC" id="3.4.11.18" evidence="6 7"/>
<feature type="binding site" evidence="6">
    <location>
        <position position="237"/>
    </location>
    <ligand>
        <name>a divalent metal cation</name>
        <dbReference type="ChEBI" id="CHEBI:60240"/>
        <label>2</label>
        <note>catalytic</note>
    </ligand>
</feature>
<comment type="similarity">
    <text evidence="6">Belongs to the peptidase M24A family. Methionine aminopeptidase type 1 subfamily.</text>
</comment>
<dbReference type="AlphaFoldDB" id="A0A0G0ZD64"/>
<evidence type="ECO:0000313" key="9">
    <source>
        <dbReference type="EMBL" id="KKS46642.1"/>
    </source>
</evidence>
<keyword evidence="5 6" id="KW-0378">Hydrolase</keyword>
<evidence type="ECO:0000259" key="8">
    <source>
        <dbReference type="Pfam" id="PF00557"/>
    </source>
</evidence>
<gene>
    <name evidence="6" type="primary">map</name>
    <name evidence="9" type="ORF">UV11_C0027G0003</name>
</gene>
<comment type="function">
    <text evidence="1 6">Removes the N-terminal methionine from nascent proteins. The N-terminal methionine is often cleaved when the second residue in the primary sequence is small and uncharged (Met-Ala-, Cys, Gly, Pro, Ser, Thr, or Val). Requires deformylation of the N(alpha)-formylated initiator methionine before it can be hydrolyzed.</text>
</comment>
<dbReference type="PRINTS" id="PR00599">
    <property type="entry name" value="MAPEPTIDASE"/>
</dbReference>
<feature type="binding site" evidence="6">
    <location>
        <position position="110"/>
    </location>
    <ligand>
        <name>a divalent metal cation</name>
        <dbReference type="ChEBI" id="CHEBI:60240"/>
        <label>1</label>
    </ligand>
</feature>
<evidence type="ECO:0000256" key="7">
    <source>
        <dbReference type="RuleBase" id="RU003653"/>
    </source>
</evidence>
<dbReference type="CDD" id="cd01086">
    <property type="entry name" value="MetAP1"/>
    <property type="match status" value="1"/>
</dbReference>
<keyword evidence="3 6" id="KW-0645">Protease</keyword>
<protein>
    <recommendedName>
        <fullName evidence="6 7">Methionine aminopeptidase</fullName>
        <shortName evidence="6">MAP</shortName>
        <shortName evidence="6">MetAP</shortName>
        <ecNumber evidence="6 7">3.4.11.18</ecNumber>
    </recommendedName>
    <alternativeName>
        <fullName evidence="6">Peptidase M</fullName>
    </alternativeName>
</protein>
<dbReference type="PANTHER" id="PTHR43330">
    <property type="entry name" value="METHIONINE AMINOPEPTIDASE"/>
    <property type="match status" value="1"/>
</dbReference>
<proteinExistence type="inferred from homology"/>
<feature type="binding site" evidence="6">
    <location>
        <position position="99"/>
    </location>
    <ligand>
        <name>a divalent metal cation</name>
        <dbReference type="ChEBI" id="CHEBI:60240"/>
        <label>1</label>
    </ligand>
</feature>
<evidence type="ECO:0000256" key="6">
    <source>
        <dbReference type="HAMAP-Rule" id="MF_01974"/>
    </source>
</evidence>
<dbReference type="Proteomes" id="UP000034036">
    <property type="component" value="Unassembled WGS sequence"/>
</dbReference>
<feature type="domain" description="Peptidase M24" evidence="8">
    <location>
        <begin position="11"/>
        <end position="244"/>
    </location>
</feature>
<feature type="binding site" evidence="6">
    <location>
        <position position="237"/>
    </location>
    <ligand>
        <name>a divalent metal cation</name>
        <dbReference type="ChEBI" id="CHEBI:60240"/>
        <label>1</label>
    </ligand>
</feature>
<feature type="binding site" evidence="6">
    <location>
        <position position="173"/>
    </location>
    <ligand>
        <name>a divalent metal cation</name>
        <dbReference type="ChEBI" id="CHEBI:60240"/>
        <label>2</label>
        <note>catalytic</note>
    </ligand>
</feature>
<dbReference type="SUPFAM" id="SSF55920">
    <property type="entry name" value="Creatinase/aminopeptidase"/>
    <property type="match status" value="1"/>
</dbReference>
<dbReference type="InterPro" id="IPR000994">
    <property type="entry name" value="Pept_M24"/>
</dbReference>
<dbReference type="GO" id="GO:0070006">
    <property type="term" value="F:metalloaminopeptidase activity"/>
    <property type="evidence" value="ECO:0007669"/>
    <property type="project" value="UniProtKB-UniRule"/>
</dbReference>
<dbReference type="EMBL" id="LCDF01000027">
    <property type="protein sequence ID" value="KKS46642.1"/>
    <property type="molecule type" value="Genomic_DNA"/>
</dbReference>
<evidence type="ECO:0000313" key="10">
    <source>
        <dbReference type="Proteomes" id="UP000034036"/>
    </source>
</evidence>
<comment type="cofactor">
    <cofactor evidence="6">
        <name>Co(2+)</name>
        <dbReference type="ChEBI" id="CHEBI:48828"/>
    </cofactor>
    <cofactor evidence="6">
        <name>Zn(2+)</name>
        <dbReference type="ChEBI" id="CHEBI:29105"/>
    </cofactor>
    <cofactor evidence="6">
        <name>Mn(2+)</name>
        <dbReference type="ChEBI" id="CHEBI:29035"/>
    </cofactor>
    <cofactor evidence="6">
        <name>Fe(2+)</name>
        <dbReference type="ChEBI" id="CHEBI:29033"/>
    </cofactor>
    <text evidence="6">Binds 2 divalent metal cations per subunit. Has a high-affinity and a low affinity metal-binding site. The true nature of the physiological cofactor is under debate. The enzyme is active with cobalt, zinc, manganese or divalent iron ions. Most likely, methionine aminopeptidases function as mononuclear Fe(2+)-metalloproteases under physiological conditions, and the catalytically relevant metal-binding site has been assigned to the histidine-containing high-affinity site.</text>
</comment>
<feature type="binding site" evidence="6">
    <location>
        <position position="110"/>
    </location>
    <ligand>
        <name>a divalent metal cation</name>
        <dbReference type="ChEBI" id="CHEBI:60240"/>
        <label>2</label>
        <note>catalytic</note>
    </ligand>
</feature>
<dbReference type="PATRIC" id="fig|1618659.3.peg.789"/>
<dbReference type="Pfam" id="PF00557">
    <property type="entry name" value="Peptidase_M24"/>
    <property type="match status" value="1"/>
</dbReference>
<dbReference type="Gene3D" id="3.90.230.10">
    <property type="entry name" value="Creatinase/methionine aminopeptidase superfamily"/>
    <property type="match status" value="1"/>
</dbReference>
<comment type="caution">
    <text evidence="9">The sequence shown here is derived from an EMBL/GenBank/DDBJ whole genome shotgun (WGS) entry which is preliminary data.</text>
</comment>
<reference evidence="9 10" key="1">
    <citation type="journal article" date="2015" name="Nature">
        <title>rRNA introns, odd ribosomes, and small enigmatic genomes across a large radiation of phyla.</title>
        <authorList>
            <person name="Brown C.T."/>
            <person name="Hug L.A."/>
            <person name="Thomas B.C."/>
            <person name="Sharon I."/>
            <person name="Castelle C.J."/>
            <person name="Singh A."/>
            <person name="Wilkins M.J."/>
            <person name="Williams K.H."/>
            <person name="Banfield J.F."/>
        </authorList>
    </citation>
    <scope>NUCLEOTIDE SEQUENCE [LARGE SCALE GENOMIC DNA]</scope>
</reference>
<organism evidence="9 10">
    <name type="scientific">Candidatus Giovannonibacteria bacterium GW2011_GWF2_42_19</name>
    <dbReference type="NCBI Taxonomy" id="1618659"/>
    <lineage>
        <taxon>Bacteria</taxon>
        <taxon>Candidatus Giovannoniibacteriota</taxon>
    </lineage>
</organism>
<evidence type="ECO:0000256" key="2">
    <source>
        <dbReference type="ARBA" id="ARBA00022438"/>
    </source>
</evidence>
<dbReference type="GO" id="GO:0006508">
    <property type="term" value="P:proteolysis"/>
    <property type="evidence" value="ECO:0007669"/>
    <property type="project" value="UniProtKB-KW"/>
</dbReference>
<dbReference type="PANTHER" id="PTHR43330:SF27">
    <property type="entry name" value="METHIONINE AMINOPEPTIDASE"/>
    <property type="match status" value="1"/>
</dbReference>
<dbReference type="GO" id="GO:0004239">
    <property type="term" value="F:initiator methionyl aminopeptidase activity"/>
    <property type="evidence" value="ECO:0007669"/>
    <property type="project" value="UniProtKB-UniRule"/>
</dbReference>
<dbReference type="GO" id="GO:0005829">
    <property type="term" value="C:cytosol"/>
    <property type="evidence" value="ECO:0007669"/>
    <property type="project" value="TreeGrafter"/>
</dbReference>
<comment type="subunit">
    <text evidence="6">Monomer.</text>
</comment>
<dbReference type="InterPro" id="IPR001714">
    <property type="entry name" value="Pept_M24_MAP"/>
</dbReference>
<dbReference type="HAMAP" id="MF_01974">
    <property type="entry name" value="MetAP_1"/>
    <property type="match status" value="1"/>
</dbReference>
<dbReference type="InterPro" id="IPR002467">
    <property type="entry name" value="Pept_M24A_MAP1"/>
</dbReference>
<feature type="binding site" evidence="6">
    <location>
        <position position="180"/>
    </location>
    <ligand>
        <name>substrate</name>
    </ligand>
</feature>
<evidence type="ECO:0000256" key="3">
    <source>
        <dbReference type="ARBA" id="ARBA00022670"/>
    </source>
</evidence>
<accession>A0A0G0ZD64</accession>
<name>A0A0G0ZD64_9BACT</name>
<feature type="binding site" evidence="6">
    <location>
        <position position="206"/>
    </location>
    <ligand>
        <name>a divalent metal cation</name>
        <dbReference type="ChEBI" id="CHEBI:60240"/>
        <label>2</label>
        <note>catalytic</note>
    </ligand>
</feature>